<dbReference type="GO" id="GO:0016747">
    <property type="term" value="F:acyltransferase activity, transferring groups other than amino-acyl groups"/>
    <property type="evidence" value="ECO:0007669"/>
    <property type="project" value="InterPro"/>
</dbReference>
<name>A0A4Y4E4Q7_CELCE</name>
<evidence type="ECO:0000313" key="2">
    <source>
        <dbReference type="EMBL" id="GED09661.1"/>
    </source>
</evidence>
<dbReference type="Gene3D" id="3.40.50.2000">
    <property type="entry name" value="Glycogen Phosphorylase B"/>
    <property type="match status" value="1"/>
</dbReference>
<dbReference type="AlphaFoldDB" id="A0A4Y4E4Q7"/>
<dbReference type="Gene3D" id="3.40.50.11190">
    <property type="match status" value="1"/>
</dbReference>
<proteinExistence type="predicted"/>
<dbReference type="Proteomes" id="UP000316659">
    <property type="component" value="Unassembled WGS sequence"/>
</dbReference>
<sequence length="493" mass="51993">MSHALLRCDATPEGGVGHLVRALAVARAARRAGWSVSLAGEVSSPLGHDLVREAGVERVDVPAEGLAVLAAEQGAVLVHVDDYAVGPGARVDLGRAGALLSSMEDGTFGRRPADVVVDSTLGAEDSARPDDGSGRVLRGIDFAPMRDAVLRARGRRADRAPRDPAEPLRCLVVAGGTDAVGAAAVLAGVARATRGVGELVVVAPHGRWADVRAAAGDDVDLREPFPGVLDLAGDMDLVLSAAGTTAWELACVGVPTVLVAVVDNQVPGYEAAVARGFALGLGTLAELRKDVADGAERLERMLDDLRSFERPDGVDGGGAARIVVAWDDAFRSRTEGLSPGGLVARRATGDDALVLLRWRNDPSVRAVSRSSEPVPWRSHREWLAQVLDDPGRRLYVVEHGDVRVGTVRFDRREEGEWEVSITLSPEARGHGLAGGVLAVAEDVFAAEEPAATLVAAILPDNAPSQRLFVRAGYAHVPDRRDGDFDVLVKDRRR</sequence>
<dbReference type="SUPFAM" id="SSF55729">
    <property type="entry name" value="Acyl-CoA N-acyltransferases (Nat)"/>
    <property type="match status" value="1"/>
</dbReference>
<dbReference type="PANTHER" id="PTHR43328:SF1">
    <property type="entry name" value="N-ACETYLTRANSFERASE DOMAIN-CONTAINING PROTEIN"/>
    <property type="match status" value="1"/>
</dbReference>
<comment type="caution">
    <text evidence="2">The sequence shown here is derived from an EMBL/GenBank/DDBJ whole genome shotgun (WGS) entry which is preliminary data.</text>
</comment>
<evidence type="ECO:0000259" key="1">
    <source>
        <dbReference type="PROSITE" id="PS51186"/>
    </source>
</evidence>
<dbReference type="RefSeq" id="WP_141389190.1">
    <property type="nucleotide sequence ID" value="NZ_BJNZ01000008.1"/>
</dbReference>
<dbReference type="Pfam" id="PF13302">
    <property type="entry name" value="Acetyltransf_3"/>
    <property type="match status" value="1"/>
</dbReference>
<organism evidence="2 3">
    <name type="scientific">Cellulosimicrobium cellulans</name>
    <name type="common">Arthrobacter luteus</name>
    <dbReference type="NCBI Taxonomy" id="1710"/>
    <lineage>
        <taxon>Bacteria</taxon>
        <taxon>Bacillati</taxon>
        <taxon>Actinomycetota</taxon>
        <taxon>Actinomycetes</taxon>
        <taxon>Micrococcales</taxon>
        <taxon>Promicromonosporaceae</taxon>
        <taxon>Cellulosimicrobium</taxon>
    </lineage>
</organism>
<dbReference type="EMBL" id="BJNZ01000008">
    <property type="protein sequence ID" value="GED09661.1"/>
    <property type="molecule type" value="Genomic_DNA"/>
</dbReference>
<dbReference type="PANTHER" id="PTHR43328">
    <property type="entry name" value="ACETYLTRANSFERASE-RELATED"/>
    <property type="match status" value="1"/>
</dbReference>
<dbReference type="InterPro" id="IPR016181">
    <property type="entry name" value="Acyl_CoA_acyltransferase"/>
</dbReference>
<feature type="domain" description="N-acetyltransferase" evidence="1">
    <location>
        <begin position="342"/>
        <end position="492"/>
    </location>
</feature>
<dbReference type="InterPro" id="IPR000182">
    <property type="entry name" value="GNAT_dom"/>
</dbReference>
<evidence type="ECO:0000313" key="3">
    <source>
        <dbReference type="Proteomes" id="UP000316659"/>
    </source>
</evidence>
<dbReference type="Gene3D" id="3.40.630.30">
    <property type="match status" value="1"/>
</dbReference>
<accession>A0A4Y4E4Q7</accession>
<gene>
    <name evidence="2" type="ORF">CCE02nite_16600</name>
</gene>
<protein>
    <recommendedName>
        <fullName evidence="1">N-acetyltransferase domain-containing protein</fullName>
    </recommendedName>
</protein>
<reference evidence="2 3" key="1">
    <citation type="submission" date="2019-06" db="EMBL/GenBank/DDBJ databases">
        <title>Whole genome shotgun sequence of Cellulosimicrobium cellulans NBRC 15516.</title>
        <authorList>
            <person name="Hosoyama A."/>
            <person name="Uohara A."/>
            <person name="Ohji S."/>
            <person name="Ichikawa N."/>
        </authorList>
    </citation>
    <scope>NUCLEOTIDE SEQUENCE [LARGE SCALE GENOMIC DNA]</scope>
    <source>
        <strain evidence="2 3">NBRC 15516</strain>
    </source>
</reference>
<dbReference type="SUPFAM" id="SSF53756">
    <property type="entry name" value="UDP-Glycosyltransferase/glycogen phosphorylase"/>
    <property type="match status" value="1"/>
</dbReference>
<dbReference type="PROSITE" id="PS51186">
    <property type="entry name" value="GNAT"/>
    <property type="match status" value="1"/>
</dbReference>